<dbReference type="OrthoDB" id="10584835at2759"/>
<feature type="region of interest" description="Disordered" evidence="1">
    <location>
        <begin position="340"/>
        <end position="382"/>
    </location>
</feature>
<accession>A0A7J6LAK4</accession>
<evidence type="ECO:0000313" key="3">
    <source>
        <dbReference type="Proteomes" id="UP000591131"/>
    </source>
</evidence>
<dbReference type="InterPro" id="IPR043502">
    <property type="entry name" value="DNA/RNA_pol_sf"/>
</dbReference>
<evidence type="ECO:0000313" key="2">
    <source>
        <dbReference type="EMBL" id="KAF4656243.1"/>
    </source>
</evidence>
<comment type="caution">
    <text evidence="2">The sequence shown here is derived from an EMBL/GenBank/DDBJ whole genome shotgun (WGS) entry which is preliminary data.</text>
</comment>
<feature type="region of interest" description="Disordered" evidence="1">
    <location>
        <begin position="650"/>
        <end position="675"/>
    </location>
</feature>
<feature type="compositionally biased region" description="Basic and acidic residues" evidence="1">
    <location>
        <begin position="659"/>
        <end position="670"/>
    </location>
</feature>
<name>A0A7J6LAK4_PERCH</name>
<sequence length="889" mass="96981">MVCVAIGPTSGLSLAVSRQSEKPSLRDLPYLAELITIPGVASSDPSGTHGWRLSLETAPDDSVPLKHGLVESSHEIPIPALPADISAQVTLAELPPPWVCPVGLSFGEDSLHGPARHADTLSTVEASFVPVSRPDLHAPPLTNGLPGVSHPIIAPPTPYYEASVDERDRHFTAVERKAFSGASKVLPDYPKFAGSGDKRSVSALVQQTNLLSVQHAWYAIISEKVSKRVNPQGSRTHAAAEREVHRLVAALYDTYARPTDSIGSSLASFVELFQQRLLEYERTTGPLPVQYACDLLVTVLCAPDKEGALGIRRSLPNCSLEGMVNGLLKMKPYVVPERVSAETTDAAPPLSQGAGEGRATPPKAKSSSSQEVQRGNPRRKGTRSRYRCTRCLDSDPDCNGLPKLCAAPAPIRKADRCFLCNRLKLRCPDTSTCPWRDSVSCERCQGRHHTSHCTKPLKFEKSSTPTSDTCTLSMESITISNVRSSSVCLEETSTSDVAAAQVQRDPCHPLRHLGLSFKTSSGSTASFNGLLDSGAMMHACSSEGLAALQRAAVVLVDTGRTCNARLAAGSLVTGYPILALTHVHQGVDIPTEIVLISNLNRLFLWSTSISRSYPSPTIWVFDHQRDRLISLVGKTPAVLEARSYFVNTLDNPPATESTHFPDSHRHRDPADEAPGSLSTDLLTLASELVDDIPDYTREFLEVAFAHTKPFALSLCSGEKSLTSEASTHVHRLGHRIRWVAARPSNDYRPFLAKARTLASRLRKQGLYEVYDNEIQNFLRSGYIRPATVGEVTYWMSHFPVIKSSPEGGPTTSSRSSMKVRPVFNGAPLAHIVHSSLPTGCDQGVVQSLSLIRRFPFFSSLDLRQAFLQLELVDVRDQRCMAWDVNDWYT</sequence>
<protein>
    <submittedName>
        <fullName evidence="2">Uncharacterized protein</fullName>
    </submittedName>
</protein>
<evidence type="ECO:0000256" key="1">
    <source>
        <dbReference type="SAM" id="MobiDB-lite"/>
    </source>
</evidence>
<proteinExistence type="predicted"/>
<dbReference type="AlphaFoldDB" id="A0A7J6LAK4"/>
<reference evidence="2 3" key="1">
    <citation type="submission" date="2020-04" db="EMBL/GenBank/DDBJ databases">
        <title>Perkinsus chesapeaki whole genome sequence.</title>
        <authorList>
            <person name="Bogema D.R."/>
        </authorList>
    </citation>
    <scope>NUCLEOTIDE SEQUENCE [LARGE SCALE GENOMIC DNA]</scope>
    <source>
        <strain evidence="2">ATCC PRA-425</strain>
    </source>
</reference>
<dbReference type="SUPFAM" id="SSF56672">
    <property type="entry name" value="DNA/RNA polymerases"/>
    <property type="match status" value="1"/>
</dbReference>
<gene>
    <name evidence="2" type="ORF">FOL47_009084</name>
</gene>
<dbReference type="Proteomes" id="UP000591131">
    <property type="component" value="Unassembled WGS sequence"/>
</dbReference>
<dbReference type="EMBL" id="JAAPAO010000610">
    <property type="protein sequence ID" value="KAF4656243.1"/>
    <property type="molecule type" value="Genomic_DNA"/>
</dbReference>
<keyword evidence="3" id="KW-1185">Reference proteome</keyword>
<organism evidence="2 3">
    <name type="scientific">Perkinsus chesapeaki</name>
    <name type="common">Clam parasite</name>
    <name type="synonym">Perkinsus andrewsi</name>
    <dbReference type="NCBI Taxonomy" id="330153"/>
    <lineage>
        <taxon>Eukaryota</taxon>
        <taxon>Sar</taxon>
        <taxon>Alveolata</taxon>
        <taxon>Perkinsozoa</taxon>
        <taxon>Perkinsea</taxon>
        <taxon>Perkinsida</taxon>
        <taxon>Perkinsidae</taxon>
        <taxon>Perkinsus</taxon>
    </lineage>
</organism>